<comment type="caution">
    <text evidence="6">The sequence shown here is derived from an EMBL/GenBank/DDBJ whole genome shotgun (WGS) entry which is preliminary data.</text>
</comment>
<evidence type="ECO:0000256" key="5">
    <source>
        <dbReference type="SAM" id="SignalP"/>
    </source>
</evidence>
<dbReference type="InterPro" id="IPR050490">
    <property type="entry name" value="Bact_solute-bd_prot1"/>
</dbReference>
<evidence type="ECO:0000313" key="7">
    <source>
        <dbReference type="Proteomes" id="UP001057291"/>
    </source>
</evidence>
<dbReference type="AlphaFoldDB" id="A0AAV4LJQ4"/>
<dbReference type="PANTHER" id="PTHR43649:SF31">
    <property type="entry name" value="SN-GLYCEROL-3-PHOSPHATE-BINDING PERIPLASMIC PROTEIN UGPB"/>
    <property type="match status" value="1"/>
</dbReference>
<keyword evidence="7" id="KW-1185">Reference proteome</keyword>
<dbReference type="RefSeq" id="WP_282201005.1">
    <property type="nucleotide sequence ID" value="NZ_BOQE01000001.1"/>
</dbReference>
<dbReference type="GO" id="GO:0030313">
    <property type="term" value="C:cell envelope"/>
    <property type="evidence" value="ECO:0007669"/>
    <property type="project" value="UniProtKB-SubCell"/>
</dbReference>
<dbReference type="InterPro" id="IPR006059">
    <property type="entry name" value="SBP"/>
</dbReference>
<comment type="similarity">
    <text evidence="2">Belongs to the bacterial solute-binding protein 1 family.</text>
</comment>
<dbReference type="PROSITE" id="PS51257">
    <property type="entry name" value="PROKAR_LIPOPROTEIN"/>
    <property type="match status" value="1"/>
</dbReference>
<dbReference type="Gene3D" id="3.40.190.10">
    <property type="entry name" value="Periplasmic binding protein-like II"/>
    <property type="match status" value="2"/>
</dbReference>
<reference evidence="6" key="1">
    <citation type="journal article" date="2023" name="Int. J. Syst. Evol. Microbiol.">
        <title>Collibacillus ludicampi gen. nov., sp. nov., a new soil bacterium of the family Alicyclobacillaceae.</title>
        <authorList>
            <person name="Jojima T."/>
            <person name="Ioku Y."/>
            <person name="Fukuta Y."/>
            <person name="Shirasaka N."/>
            <person name="Matsumura Y."/>
            <person name="Mori M."/>
        </authorList>
    </citation>
    <scope>NUCLEOTIDE SEQUENCE</scope>
    <source>
        <strain evidence="6">TP075</strain>
    </source>
</reference>
<sequence>MKKGLISLLVAPMLLVGTVLSGCGTKTTSTETSGGNGDKPVTIDFWYALSGKNGEVIKKMVDEFNHSQNEVKVNATFQGDYYTNHAKVMSAIAAGNPPDVTMVEVASVASFANSGALEDLTPYINGKDGIDKNDFIPGLLGNSTWNNKFYALPFNRSTPILYINKDKLKAAGLDENGPKNWDELESYAKKLSKKDTEWGFETPIDIWFYEALVAENGGKILSEDGKKALVDSPQAIEPIQYWKKMIDEGAMKMPPGAKYDAWAVADNDFINGKVAMIFDSTGSLNDLMSKAKFNVGTAFLPQKESYGVPTGGANLVMLAKSKKKDAAWKFMKWMTDQQQTIAFSQQTGYMPVRTSAVNSPDMQKFFSEKPQFKVAVDQLKYARPRPIAPGYKELQEVIMNEIQRAILGQATPEDAMKEAVNKANQLLNK</sequence>
<feature type="chain" id="PRO_5043697017" evidence="5">
    <location>
        <begin position="22"/>
        <end position="429"/>
    </location>
</feature>
<protein>
    <submittedName>
        <fullName evidence="6">ABC transporter substrate-binding protein</fullName>
    </submittedName>
</protein>
<name>A0AAV4LJQ4_9BACL</name>
<gene>
    <name evidence="6" type="ORF">DNHGIG_36440</name>
</gene>
<evidence type="ECO:0000313" key="6">
    <source>
        <dbReference type="EMBL" id="GIM48095.1"/>
    </source>
</evidence>
<organism evidence="6 7">
    <name type="scientific">Collibacillus ludicampi</name>
    <dbReference type="NCBI Taxonomy" id="2771369"/>
    <lineage>
        <taxon>Bacteria</taxon>
        <taxon>Bacillati</taxon>
        <taxon>Bacillota</taxon>
        <taxon>Bacilli</taxon>
        <taxon>Bacillales</taxon>
        <taxon>Alicyclobacillaceae</taxon>
        <taxon>Collibacillus</taxon>
    </lineage>
</organism>
<evidence type="ECO:0000256" key="1">
    <source>
        <dbReference type="ARBA" id="ARBA00004196"/>
    </source>
</evidence>
<accession>A0AAV4LJQ4</accession>
<evidence type="ECO:0000256" key="2">
    <source>
        <dbReference type="ARBA" id="ARBA00008520"/>
    </source>
</evidence>
<comment type="subcellular location">
    <subcellularLocation>
        <location evidence="1">Cell envelope</location>
    </subcellularLocation>
</comment>
<evidence type="ECO:0000256" key="3">
    <source>
        <dbReference type="ARBA" id="ARBA00022448"/>
    </source>
</evidence>
<dbReference type="SUPFAM" id="SSF53850">
    <property type="entry name" value="Periplasmic binding protein-like II"/>
    <property type="match status" value="1"/>
</dbReference>
<dbReference type="Proteomes" id="UP001057291">
    <property type="component" value="Unassembled WGS sequence"/>
</dbReference>
<dbReference type="EMBL" id="BOQE01000001">
    <property type="protein sequence ID" value="GIM48095.1"/>
    <property type="molecule type" value="Genomic_DNA"/>
</dbReference>
<keyword evidence="3" id="KW-0813">Transport</keyword>
<feature type="signal peptide" evidence="5">
    <location>
        <begin position="1"/>
        <end position="21"/>
    </location>
</feature>
<evidence type="ECO:0000256" key="4">
    <source>
        <dbReference type="ARBA" id="ARBA00022729"/>
    </source>
</evidence>
<proteinExistence type="inferred from homology"/>
<keyword evidence="4 5" id="KW-0732">Signal</keyword>
<dbReference type="PANTHER" id="PTHR43649">
    <property type="entry name" value="ARABINOSE-BINDING PROTEIN-RELATED"/>
    <property type="match status" value="1"/>
</dbReference>
<dbReference type="Pfam" id="PF13416">
    <property type="entry name" value="SBP_bac_8"/>
    <property type="match status" value="1"/>
</dbReference>
<dbReference type="CDD" id="cd14748">
    <property type="entry name" value="PBP2_UgpB"/>
    <property type="match status" value="1"/>
</dbReference>